<evidence type="ECO:0000256" key="2">
    <source>
        <dbReference type="SAM" id="SignalP"/>
    </source>
</evidence>
<evidence type="ECO:0000256" key="1">
    <source>
        <dbReference type="SAM" id="Coils"/>
    </source>
</evidence>
<dbReference type="EMBL" id="PJCH01000005">
    <property type="protein sequence ID" value="PQA87858.1"/>
    <property type="molecule type" value="Genomic_DNA"/>
</dbReference>
<gene>
    <name evidence="3" type="ORF">CW354_05755</name>
</gene>
<evidence type="ECO:0000313" key="3">
    <source>
        <dbReference type="EMBL" id="PQA87858.1"/>
    </source>
</evidence>
<sequence>MRQKKEKDMTERFTLKNTKIWLAAGAAALGLAVAAPAALAGNFTDKAVSFDGVNLNINDDEDLLQTLIDMDAEDIADLREEMADARADIKDAIGDVEEARREAKEDPKTAGFVDIAFAAASASVESSTRGVFDNVYAALDRAESNLDAGKVEVSDAEFEETSEAIAVIREELAGVEAALDELLAAMKSS</sequence>
<keyword evidence="2" id="KW-0732">Signal</keyword>
<dbReference type="Proteomes" id="UP000239504">
    <property type="component" value="Unassembled WGS sequence"/>
</dbReference>
<feature type="signal peptide" evidence="2">
    <location>
        <begin position="1"/>
        <end position="40"/>
    </location>
</feature>
<protein>
    <submittedName>
        <fullName evidence="3">Uncharacterized protein</fullName>
    </submittedName>
</protein>
<feature type="coiled-coil region" evidence="1">
    <location>
        <begin position="68"/>
        <end position="106"/>
    </location>
</feature>
<dbReference type="AlphaFoldDB" id="A0A2S7K5Y3"/>
<comment type="caution">
    <text evidence="3">The sequence shown here is derived from an EMBL/GenBank/DDBJ whole genome shotgun (WGS) entry which is preliminary data.</text>
</comment>
<name>A0A2S7K5Y3_9PROT</name>
<proteinExistence type="predicted"/>
<keyword evidence="4" id="KW-1185">Reference proteome</keyword>
<keyword evidence="1" id="KW-0175">Coiled coil</keyword>
<feature type="chain" id="PRO_5015778436" evidence="2">
    <location>
        <begin position="41"/>
        <end position="189"/>
    </location>
</feature>
<evidence type="ECO:0000313" key="4">
    <source>
        <dbReference type="Proteomes" id="UP000239504"/>
    </source>
</evidence>
<reference evidence="3 4" key="1">
    <citation type="submission" date="2017-12" db="EMBL/GenBank/DDBJ databases">
        <authorList>
            <person name="Hurst M.R.H."/>
        </authorList>
    </citation>
    <scope>NUCLEOTIDE SEQUENCE [LARGE SCALE GENOMIC DNA]</scope>
    <source>
        <strain evidence="3 4">SY-3-19</strain>
    </source>
</reference>
<accession>A0A2S7K5Y3</accession>
<organism evidence="3 4">
    <name type="scientific">Hyphococcus luteus</name>
    <dbReference type="NCBI Taxonomy" id="2058213"/>
    <lineage>
        <taxon>Bacteria</taxon>
        <taxon>Pseudomonadati</taxon>
        <taxon>Pseudomonadota</taxon>
        <taxon>Alphaproteobacteria</taxon>
        <taxon>Parvularculales</taxon>
        <taxon>Parvularculaceae</taxon>
        <taxon>Hyphococcus</taxon>
    </lineage>
</organism>